<evidence type="ECO:0000256" key="1">
    <source>
        <dbReference type="SAM" id="MobiDB-lite"/>
    </source>
</evidence>
<evidence type="ECO:0000313" key="2">
    <source>
        <dbReference type="EMBL" id="MEN2793211.1"/>
    </source>
</evidence>
<organism evidence="2 3">
    <name type="scientific">Sphingomonas oligophenolica</name>
    <dbReference type="NCBI Taxonomy" id="301154"/>
    <lineage>
        <taxon>Bacteria</taxon>
        <taxon>Pseudomonadati</taxon>
        <taxon>Pseudomonadota</taxon>
        <taxon>Alphaproteobacteria</taxon>
        <taxon>Sphingomonadales</taxon>
        <taxon>Sphingomonadaceae</taxon>
        <taxon>Sphingomonas</taxon>
    </lineage>
</organism>
<dbReference type="Proteomes" id="UP001419910">
    <property type="component" value="Unassembled WGS sequence"/>
</dbReference>
<proteinExistence type="predicted"/>
<gene>
    <name evidence="2" type="ORF">ABC974_26545</name>
</gene>
<comment type="caution">
    <text evidence="2">The sequence shown here is derived from an EMBL/GenBank/DDBJ whole genome shotgun (WGS) entry which is preliminary data.</text>
</comment>
<name>A0ABU9YBN5_9SPHN</name>
<keyword evidence="3" id="KW-1185">Reference proteome</keyword>
<accession>A0ABU9YBN5</accession>
<dbReference type="RefSeq" id="WP_343888491.1">
    <property type="nucleotide sequence ID" value="NZ_BAAAEH010000009.1"/>
</dbReference>
<reference evidence="2 3" key="1">
    <citation type="submission" date="2024-05" db="EMBL/GenBank/DDBJ databases">
        <authorList>
            <person name="Liu Q."/>
            <person name="Xin Y.-H."/>
        </authorList>
    </citation>
    <scope>NUCLEOTIDE SEQUENCE [LARGE SCALE GENOMIC DNA]</scope>
    <source>
        <strain evidence="2 3">CGMCC 1.10181</strain>
    </source>
</reference>
<sequence>MGRKQEVSPGSLGLRAKRLIDPPENLFSKTAHCRSSASFGPTRSAVVAQGSGWTDDEVSNNEPTRRGRQTVQVDTIHPIKAIAPVDQELGENGGCLFDIIEIEAEYQVPLVRTP</sequence>
<feature type="region of interest" description="Disordered" evidence="1">
    <location>
        <begin position="50"/>
        <end position="69"/>
    </location>
</feature>
<evidence type="ECO:0000313" key="3">
    <source>
        <dbReference type="Proteomes" id="UP001419910"/>
    </source>
</evidence>
<protein>
    <submittedName>
        <fullName evidence="2">Uncharacterized protein</fullName>
    </submittedName>
</protein>
<dbReference type="EMBL" id="JBDIME010000041">
    <property type="protein sequence ID" value="MEN2793211.1"/>
    <property type="molecule type" value="Genomic_DNA"/>
</dbReference>